<name>W7YPM1_9BACL</name>
<dbReference type="STRING" id="1236976.JCM16418_4636"/>
<proteinExistence type="predicted"/>
<dbReference type="EMBL" id="BAVZ01000024">
    <property type="protein sequence ID" value="GAF10432.1"/>
    <property type="molecule type" value="Genomic_DNA"/>
</dbReference>
<gene>
    <name evidence="1" type="ORF">JCM16418_4636</name>
</gene>
<dbReference type="AlphaFoldDB" id="W7YPM1"/>
<keyword evidence="2" id="KW-1185">Reference proteome</keyword>
<evidence type="ECO:0000313" key="1">
    <source>
        <dbReference type="EMBL" id="GAF10432.1"/>
    </source>
</evidence>
<sequence>MNDNLELSQDKLVRAWQSQLPTNLDPSDNAQVQPDGANPQSLRIHIDAAGRQMYSFDFQCSYVDSREVKIDLIDVERDGRTVDERTEIIQDMAEGYVRNIHECAQALKDVTHRN</sequence>
<dbReference type="OrthoDB" id="2971377at2"/>
<dbReference type="Proteomes" id="UP000019364">
    <property type="component" value="Unassembled WGS sequence"/>
</dbReference>
<reference evidence="1 2" key="1">
    <citation type="journal article" date="2014" name="Genome Announc.">
        <title>Draft Genome Sequence of Paenibacillus pini JCM 16418T, Isolated from the Rhizosphere of Pine Tree.</title>
        <authorList>
            <person name="Yuki M."/>
            <person name="Oshima K."/>
            <person name="Suda W."/>
            <person name="Oshida Y."/>
            <person name="Kitamura K."/>
            <person name="Iida Y."/>
            <person name="Hattori M."/>
            <person name="Ohkuma M."/>
        </authorList>
    </citation>
    <scope>NUCLEOTIDE SEQUENCE [LARGE SCALE GENOMIC DNA]</scope>
    <source>
        <strain evidence="1 2">JCM 16418</strain>
    </source>
</reference>
<evidence type="ECO:0000313" key="2">
    <source>
        <dbReference type="Proteomes" id="UP000019364"/>
    </source>
</evidence>
<organism evidence="1 2">
    <name type="scientific">Paenibacillus pini JCM 16418</name>
    <dbReference type="NCBI Taxonomy" id="1236976"/>
    <lineage>
        <taxon>Bacteria</taxon>
        <taxon>Bacillati</taxon>
        <taxon>Bacillota</taxon>
        <taxon>Bacilli</taxon>
        <taxon>Bacillales</taxon>
        <taxon>Paenibacillaceae</taxon>
        <taxon>Paenibacillus</taxon>
    </lineage>
</organism>
<dbReference type="eggNOG" id="ENOG5032T27">
    <property type="taxonomic scope" value="Bacteria"/>
</dbReference>
<comment type="caution">
    <text evidence="1">The sequence shown here is derived from an EMBL/GenBank/DDBJ whole genome shotgun (WGS) entry which is preliminary data.</text>
</comment>
<accession>W7YPM1</accession>
<dbReference type="RefSeq" id="WP_036652849.1">
    <property type="nucleotide sequence ID" value="NZ_BAVZ01000024.1"/>
</dbReference>
<protein>
    <submittedName>
        <fullName evidence="1">Uncharacterized protein</fullName>
    </submittedName>
</protein>